<organism evidence="1 2">
    <name type="scientific">Methanofollis fontis</name>
    <dbReference type="NCBI Taxonomy" id="2052832"/>
    <lineage>
        <taxon>Archaea</taxon>
        <taxon>Methanobacteriati</taxon>
        <taxon>Methanobacteriota</taxon>
        <taxon>Stenosarchaea group</taxon>
        <taxon>Methanomicrobia</taxon>
        <taxon>Methanomicrobiales</taxon>
        <taxon>Methanomicrobiaceae</taxon>
        <taxon>Methanofollis</taxon>
    </lineage>
</organism>
<dbReference type="Gene3D" id="2.60.120.10">
    <property type="entry name" value="Jelly Rolls"/>
    <property type="match status" value="2"/>
</dbReference>
<dbReference type="InterPro" id="IPR011051">
    <property type="entry name" value="RmlC_Cupin_sf"/>
</dbReference>
<keyword evidence="2" id="KW-1185">Reference proteome</keyword>
<comment type="caution">
    <text evidence="1">The sequence shown here is derived from an EMBL/GenBank/DDBJ whole genome shotgun (WGS) entry which is preliminary data.</text>
</comment>
<dbReference type="PROSITE" id="PS51257">
    <property type="entry name" value="PROKAR_LIPOPROTEIN"/>
    <property type="match status" value="1"/>
</dbReference>
<accession>A0A483CXM4</accession>
<protein>
    <submittedName>
        <fullName evidence="1">Cupin</fullName>
    </submittedName>
</protein>
<dbReference type="EMBL" id="PGCL01000003">
    <property type="protein sequence ID" value="TAJ44073.1"/>
    <property type="molecule type" value="Genomic_DNA"/>
</dbReference>
<reference evidence="1 2" key="1">
    <citation type="submission" date="2017-11" db="EMBL/GenBank/DDBJ databases">
        <title>Isolation and Characterization of Methanofollis Species from Methane Seep Offshore SW Taiwan.</title>
        <authorList>
            <person name="Teng N.-H."/>
            <person name="Lai M.-C."/>
            <person name="Chen S.-C."/>
        </authorList>
    </citation>
    <scope>NUCLEOTIDE SEQUENCE [LARGE SCALE GENOMIC DNA]</scope>
    <source>
        <strain evidence="1 2">FWC-SCC2</strain>
    </source>
</reference>
<sequence length="285" mass="30415">MHRIPHLFFTIMLILLSAGCISADSPKAEDTGIRLLTPADPFSIFDGQATCAEIIGKDSPGAPANYSLAIITIQAGNATPPHRLLGSTELLHVIGGEATIRCDNSTLTARMGETVILPEGALQSIAAAGDDDLRYIDVVQPPFTPAIEVPGDDLAATDGRPIVIPDPGQGIEWDYGTVMIYTLANPVLMPEMDLPIGYSLAYAELQTDGSVGYNRLNGSSEVIYVIHGEVEVFWPENGSILVPAGSAAYIPSDQVKNYRNAAESTSAILSFVDPAWTEEKTEMLE</sequence>
<dbReference type="PANTHER" id="PTHR36114:SF1">
    <property type="entry name" value="16.7 KDA PROTEIN IN WHIE LOCUS"/>
    <property type="match status" value="1"/>
</dbReference>
<gene>
    <name evidence="1" type="ORF">CUJ86_08545</name>
</gene>
<dbReference type="InterPro" id="IPR014710">
    <property type="entry name" value="RmlC-like_jellyroll"/>
</dbReference>
<dbReference type="InterPro" id="IPR052044">
    <property type="entry name" value="PKS_Associated_Protein"/>
</dbReference>
<proteinExistence type="predicted"/>
<dbReference type="RefSeq" id="WP_130647139.1">
    <property type="nucleotide sequence ID" value="NZ_PGCL01000003.1"/>
</dbReference>
<dbReference type="Proteomes" id="UP000292580">
    <property type="component" value="Unassembled WGS sequence"/>
</dbReference>
<name>A0A483CXM4_9EURY</name>
<dbReference type="PANTHER" id="PTHR36114">
    <property type="entry name" value="16.7 KDA PROTEIN IN WHIE LOCUS"/>
    <property type="match status" value="1"/>
</dbReference>
<evidence type="ECO:0000313" key="2">
    <source>
        <dbReference type="Proteomes" id="UP000292580"/>
    </source>
</evidence>
<evidence type="ECO:0000313" key="1">
    <source>
        <dbReference type="EMBL" id="TAJ44073.1"/>
    </source>
</evidence>
<dbReference type="OrthoDB" id="106220at2157"/>
<dbReference type="SUPFAM" id="SSF51182">
    <property type="entry name" value="RmlC-like cupins"/>
    <property type="match status" value="1"/>
</dbReference>
<dbReference type="AlphaFoldDB" id="A0A483CXM4"/>